<accession>A0A561V234</accession>
<evidence type="ECO:0000313" key="3">
    <source>
        <dbReference type="EMBL" id="TWG05643.1"/>
    </source>
</evidence>
<reference evidence="3 5" key="1">
    <citation type="submission" date="2019-06" db="EMBL/GenBank/DDBJ databases">
        <title>Sequencing the genomes of 1000 actinobacteria strains.</title>
        <authorList>
            <person name="Klenk H.-P."/>
        </authorList>
    </citation>
    <scope>NUCLEOTIDE SEQUENCE [LARGE SCALE GENOMIC DNA]</scope>
    <source>
        <strain evidence="3 5">DSM 42059</strain>
    </source>
</reference>
<evidence type="ECO:0000259" key="2">
    <source>
        <dbReference type="PROSITE" id="PS51903"/>
    </source>
</evidence>
<dbReference type="SUPFAM" id="SSF81923">
    <property type="entry name" value="Double Clp-N motif"/>
    <property type="match status" value="1"/>
</dbReference>
<dbReference type="OrthoDB" id="3628183at2"/>
<dbReference type="Pfam" id="PF02861">
    <property type="entry name" value="Clp_N"/>
    <property type="match status" value="2"/>
</dbReference>
<feature type="domain" description="Clp R" evidence="2">
    <location>
        <begin position="2"/>
        <end position="184"/>
    </location>
</feature>
<gene>
    <name evidence="3" type="ORF">FHX80_114122</name>
    <name evidence="4" type="ORF">OIE64_11285</name>
</gene>
<dbReference type="EMBL" id="CP109114">
    <property type="protein sequence ID" value="WSC13355.1"/>
    <property type="molecule type" value="Genomic_DNA"/>
</dbReference>
<protein>
    <submittedName>
        <fullName evidence="3">ClpA/ClpB-like protein</fullName>
    </submittedName>
    <submittedName>
        <fullName evidence="4">Peptidase</fullName>
    </submittedName>
</protein>
<dbReference type="Gene3D" id="1.10.1780.10">
    <property type="entry name" value="Clp, N-terminal domain"/>
    <property type="match status" value="1"/>
</dbReference>
<evidence type="ECO:0000256" key="1">
    <source>
        <dbReference type="PROSITE-ProRule" id="PRU01251"/>
    </source>
</evidence>
<dbReference type="InterPro" id="IPR004176">
    <property type="entry name" value="Clp_R_N"/>
</dbReference>
<dbReference type="RefSeq" id="WP_145765557.1">
    <property type="nucleotide sequence ID" value="NZ_CP109114.1"/>
</dbReference>
<sequence length="191" mass="20206">MFERFTKGARATVTGAVTHAERAGSGPVTEEHLLLALLDQEGSRASFAVAALGLVDRRASVAAALADARRRGGMTRADVDALAGIGIDLTAIVDRIEEAHGEGALGGERKGRRRWSGHRTFTREAKAILEKSLRIALGRGDRFIGEEHVLLALTANPGVVADVLAEHGATYETVSRALYGDGGAQRDRRAG</sequence>
<evidence type="ECO:0000313" key="6">
    <source>
        <dbReference type="Proteomes" id="UP001330827"/>
    </source>
</evidence>
<proteinExistence type="predicted"/>
<dbReference type="InterPro" id="IPR036628">
    <property type="entry name" value="Clp_N_dom_sf"/>
</dbReference>
<dbReference type="AlphaFoldDB" id="A0A561V234"/>
<keyword evidence="6" id="KW-1185">Reference proteome</keyword>
<dbReference type="PROSITE" id="PS51903">
    <property type="entry name" value="CLP_R"/>
    <property type="match status" value="1"/>
</dbReference>
<evidence type="ECO:0000313" key="5">
    <source>
        <dbReference type="Proteomes" id="UP000318186"/>
    </source>
</evidence>
<keyword evidence="1" id="KW-0677">Repeat</keyword>
<organism evidence="3 5">
    <name type="scientific">Streptomyces brevispora</name>
    <dbReference type="NCBI Taxonomy" id="887462"/>
    <lineage>
        <taxon>Bacteria</taxon>
        <taxon>Bacillati</taxon>
        <taxon>Actinomycetota</taxon>
        <taxon>Actinomycetes</taxon>
        <taxon>Kitasatosporales</taxon>
        <taxon>Streptomycetaceae</taxon>
        <taxon>Streptomyces</taxon>
    </lineage>
</organism>
<dbReference type="Proteomes" id="UP000318186">
    <property type="component" value="Unassembled WGS sequence"/>
</dbReference>
<dbReference type="EMBL" id="VIWW01000001">
    <property type="protein sequence ID" value="TWG05643.1"/>
    <property type="molecule type" value="Genomic_DNA"/>
</dbReference>
<dbReference type="Proteomes" id="UP001330827">
    <property type="component" value="Chromosome"/>
</dbReference>
<name>A0A561V234_9ACTN</name>
<reference evidence="4 6" key="2">
    <citation type="submission" date="2022-10" db="EMBL/GenBank/DDBJ databases">
        <title>The complete genomes of actinobacterial strains from the NBC collection.</title>
        <authorList>
            <person name="Joergensen T.S."/>
            <person name="Alvarez Arevalo M."/>
            <person name="Sterndorff E.B."/>
            <person name="Faurdal D."/>
            <person name="Vuksanovic O."/>
            <person name="Mourched A.-S."/>
            <person name="Charusanti P."/>
            <person name="Shaw S."/>
            <person name="Blin K."/>
            <person name="Weber T."/>
        </authorList>
    </citation>
    <scope>NUCLEOTIDE SEQUENCE [LARGE SCALE GENOMIC DNA]</scope>
    <source>
        <strain evidence="4 6">NBC 01769</strain>
    </source>
</reference>
<evidence type="ECO:0000313" key="4">
    <source>
        <dbReference type="EMBL" id="WSC13355.1"/>
    </source>
</evidence>